<evidence type="ECO:0000313" key="2">
    <source>
        <dbReference type="Proteomes" id="UP000820818"/>
    </source>
</evidence>
<protein>
    <submittedName>
        <fullName evidence="1">Uncharacterized protein</fullName>
    </submittedName>
</protein>
<reference evidence="1 2" key="1">
    <citation type="submission" date="2022-05" db="EMBL/GenBank/DDBJ databases">
        <title>A multi-omics perspective on studying reproductive biology in Daphnia sinensis.</title>
        <authorList>
            <person name="Jia J."/>
        </authorList>
    </citation>
    <scope>NUCLEOTIDE SEQUENCE [LARGE SCALE GENOMIC DNA]</scope>
    <source>
        <strain evidence="1 2">WSL</strain>
    </source>
</reference>
<evidence type="ECO:0000313" key="1">
    <source>
        <dbReference type="EMBL" id="KAI9560455.1"/>
    </source>
</evidence>
<proteinExistence type="predicted"/>
<gene>
    <name evidence="1" type="ORF">GHT06_014474</name>
</gene>
<keyword evidence="2" id="KW-1185">Reference proteome</keyword>
<name>A0AAD5LD20_9CRUS</name>
<dbReference type="Proteomes" id="UP000820818">
    <property type="component" value="Linkage Group LG4"/>
</dbReference>
<accession>A0AAD5LD20</accession>
<sequence>MKHLSQLFAAENCRRCFCKSCWLFSMYEKQRNSKLCLWFTRKIAVFWLPRAIIIIV</sequence>
<dbReference type="EMBL" id="WJBH02000004">
    <property type="protein sequence ID" value="KAI9560455.1"/>
    <property type="molecule type" value="Genomic_DNA"/>
</dbReference>
<comment type="caution">
    <text evidence="1">The sequence shown here is derived from an EMBL/GenBank/DDBJ whole genome shotgun (WGS) entry which is preliminary data.</text>
</comment>
<dbReference type="AlphaFoldDB" id="A0AAD5LD20"/>
<organism evidence="1 2">
    <name type="scientific">Daphnia sinensis</name>
    <dbReference type="NCBI Taxonomy" id="1820382"/>
    <lineage>
        <taxon>Eukaryota</taxon>
        <taxon>Metazoa</taxon>
        <taxon>Ecdysozoa</taxon>
        <taxon>Arthropoda</taxon>
        <taxon>Crustacea</taxon>
        <taxon>Branchiopoda</taxon>
        <taxon>Diplostraca</taxon>
        <taxon>Cladocera</taxon>
        <taxon>Anomopoda</taxon>
        <taxon>Daphniidae</taxon>
        <taxon>Daphnia</taxon>
        <taxon>Daphnia similis group</taxon>
    </lineage>
</organism>